<gene>
    <name evidence="1" type="ORF">AWW68_19375</name>
</gene>
<dbReference type="STRING" id="333140.AWW68_19375"/>
<protein>
    <submittedName>
        <fullName evidence="1">Uncharacterized protein</fullName>
    </submittedName>
</protein>
<dbReference type="AlphaFoldDB" id="A0A150XCE7"/>
<dbReference type="EMBL" id="LRPC01000006">
    <property type="protein sequence ID" value="KYG76409.1"/>
    <property type="molecule type" value="Genomic_DNA"/>
</dbReference>
<evidence type="ECO:0000313" key="1">
    <source>
        <dbReference type="EMBL" id="KYG76409.1"/>
    </source>
</evidence>
<dbReference type="Proteomes" id="UP000075606">
    <property type="component" value="Unassembled WGS sequence"/>
</dbReference>
<accession>A0A150XCE7</accession>
<sequence>MIESIKEVRDLVIPVIQEIGLTIDRTKQTTSDQSIYIYTNEGVVRISDHHNQNSFDKCIVSITVPVKKEVAIKMIRLLRRQ</sequence>
<reference evidence="1 2" key="1">
    <citation type="submission" date="2016-01" db="EMBL/GenBank/DDBJ databases">
        <title>Genome sequencing of Roseivirga spongicola UST030701-084.</title>
        <authorList>
            <person name="Selvaratnam C."/>
            <person name="Thevarajoo S."/>
            <person name="Goh K.M."/>
            <person name="Ee R."/>
            <person name="Chan K.-G."/>
            <person name="Chong C.S."/>
        </authorList>
    </citation>
    <scope>NUCLEOTIDE SEQUENCE [LARGE SCALE GENOMIC DNA]</scope>
    <source>
        <strain evidence="1 2">UST030701-084</strain>
    </source>
</reference>
<name>A0A150XCE7_9BACT</name>
<evidence type="ECO:0000313" key="2">
    <source>
        <dbReference type="Proteomes" id="UP000075606"/>
    </source>
</evidence>
<comment type="caution">
    <text evidence="1">The sequence shown here is derived from an EMBL/GenBank/DDBJ whole genome shotgun (WGS) entry which is preliminary data.</text>
</comment>
<proteinExistence type="predicted"/>
<keyword evidence="2" id="KW-1185">Reference proteome</keyword>
<dbReference type="RefSeq" id="WP_068218883.1">
    <property type="nucleotide sequence ID" value="NZ_CP139724.1"/>
</dbReference>
<organism evidence="1 2">
    <name type="scientific">Roseivirga spongicola</name>
    <dbReference type="NCBI Taxonomy" id="333140"/>
    <lineage>
        <taxon>Bacteria</taxon>
        <taxon>Pseudomonadati</taxon>
        <taxon>Bacteroidota</taxon>
        <taxon>Cytophagia</taxon>
        <taxon>Cytophagales</taxon>
        <taxon>Roseivirgaceae</taxon>
        <taxon>Roseivirga</taxon>
    </lineage>
</organism>